<proteinExistence type="predicted"/>
<name>A0ABX9ZLF4_9BURK</name>
<reference evidence="1 2" key="1">
    <citation type="submission" date="2018-12" db="EMBL/GenBank/DDBJ databases">
        <title>Whole genome sequence of a Pandoraea apista isolate from a patient with cystic fibrosis.</title>
        <authorList>
            <person name="Kenna D.T."/>
            <person name="Turton J.F."/>
        </authorList>
    </citation>
    <scope>NUCLEOTIDE SEQUENCE [LARGE SCALE GENOMIC DNA]</scope>
    <source>
        <strain evidence="1 2">Pa13324</strain>
    </source>
</reference>
<evidence type="ECO:0000313" key="1">
    <source>
        <dbReference type="EMBL" id="RSK77879.1"/>
    </source>
</evidence>
<evidence type="ECO:0008006" key="3">
    <source>
        <dbReference type="Google" id="ProtNLM"/>
    </source>
</evidence>
<sequence length="82" mass="10182">MTDLNELWEQKKREVERQLPRDVREAKRKSRFERINGKLRMKTANPRRRIKKRLIEAASLEHLRETIDMRMGFFIKERMEQK</sequence>
<dbReference type="Proteomes" id="UP000270216">
    <property type="component" value="Unassembled WGS sequence"/>
</dbReference>
<organism evidence="1 2">
    <name type="scientific">Pandoraea apista</name>
    <dbReference type="NCBI Taxonomy" id="93218"/>
    <lineage>
        <taxon>Bacteria</taxon>
        <taxon>Pseudomonadati</taxon>
        <taxon>Pseudomonadota</taxon>
        <taxon>Betaproteobacteria</taxon>
        <taxon>Burkholderiales</taxon>
        <taxon>Burkholderiaceae</taxon>
        <taxon>Pandoraea</taxon>
    </lineage>
</organism>
<accession>A0ABX9ZLF4</accession>
<gene>
    <name evidence="1" type="ORF">EJE83_17995</name>
</gene>
<comment type="caution">
    <text evidence="1">The sequence shown here is derived from an EMBL/GenBank/DDBJ whole genome shotgun (WGS) entry which is preliminary data.</text>
</comment>
<evidence type="ECO:0000313" key="2">
    <source>
        <dbReference type="Proteomes" id="UP000270216"/>
    </source>
</evidence>
<dbReference type="EMBL" id="RWHX01000036">
    <property type="protein sequence ID" value="RSK77879.1"/>
    <property type="molecule type" value="Genomic_DNA"/>
</dbReference>
<dbReference type="RefSeq" id="WP_125899280.1">
    <property type="nucleotide sequence ID" value="NZ_RWHX01000036.1"/>
</dbReference>
<keyword evidence="2" id="KW-1185">Reference proteome</keyword>
<protein>
    <recommendedName>
        <fullName evidence="3">Transposase</fullName>
    </recommendedName>
</protein>